<feature type="compositionally biased region" description="Polar residues" evidence="1">
    <location>
        <begin position="280"/>
        <end position="310"/>
    </location>
</feature>
<feature type="region of interest" description="Disordered" evidence="1">
    <location>
        <begin position="502"/>
        <end position="588"/>
    </location>
</feature>
<feature type="region of interest" description="Disordered" evidence="1">
    <location>
        <begin position="156"/>
        <end position="176"/>
    </location>
</feature>
<dbReference type="OrthoDB" id="5382203at2759"/>
<comment type="caution">
    <text evidence="3">The sequence shown here is derived from an EMBL/GenBank/DDBJ whole genome shotgun (WGS) entry which is preliminary data.</text>
</comment>
<evidence type="ECO:0000313" key="3">
    <source>
        <dbReference type="EMBL" id="OJA08009.1"/>
    </source>
</evidence>
<feature type="region of interest" description="Disordered" evidence="1">
    <location>
        <begin position="810"/>
        <end position="870"/>
    </location>
</feature>
<feature type="region of interest" description="Disordered" evidence="1">
    <location>
        <begin position="2185"/>
        <end position="2219"/>
    </location>
</feature>
<feature type="compositionally biased region" description="Basic and acidic residues" evidence="1">
    <location>
        <begin position="56"/>
        <end position="65"/>
    </location>
</feature>
<feature type="region of interest" description="Disordered" evidence="1">
    <location>
        <begin position="56"/>
        <end position="89"/>
    </location>
</feature>
<feature type="compositionally biased region" description="Low complexity" evidence="1">
    <location>
        <begin position="566"/>
        <end position="588"/>
    </location>
</feature>
<feature type="compositionally biased region" description="Polar residues" evidence="1">
    <location>
        <begin position="745"/>
        <end position="764"/>
    </location>
</feature>
<evidence type="ECO:0000256" key="1">
    <source>
        <dbReference type="SAM" id="MobiDB-lite"/>
    </source>
</evidence>
<feature type="compositionally biased region" description="Basic and acidic residues" evidence="1">
    <location>
        <begin position="2185"/>
        <end position="2195"/>
    </location>
</feature>
<protein>
    <recommendedName>
        <fullName evidence="2">C2H2-type domain-containing protein</fullName>
    </recommendedName>
</protein>
<feature type="region of interest" description="Disordered" evidence="1">
    <location>
        <begin position="1823"/>
        <end position="2157"/>
    </location>
</feature>
<feature type="region of interest" description="Disordered" evidence="1">
    <location>
        <begin position="208"/>
        <end position="246"/>
    </location>
</feature>
<feature type="compositionally biased region" description="Basic and acidic residues" evidence="1">
    <location>
        <begin position="965"/>
        <end position="975"/>
    </location>
</feature>
<feature type="region of interest" description="Disordered" evidence="1">
    <location>
        <begin position="965"/>
        <end position="1041"/>
    </location>
</feature>
<reference evidence="3 4" key="1">
    <citation type="submission" date="2016-03" db="EMBL/GenBank/DDBJ databases">
        <title>Comparative genomics of the ectomycorrhizal sister species Rhizopogon vinicolor and Rhizopogon vesiculosus (Basidiomycota: Boletales) reveals a divergence of the mating type B locus.</title>
        <authorList>
            <person name="Mujic A.B."/>
            <person name="Kuo A."/>
            <person name="Tritt A."/>
            <person name="Lipzen A."/>
            <person name="Chen C."/>
            <person name="Johnson J."/>
            <person name="Sharma A."/>
            <person name="Barry K."/>
            <person name="Grigoriev I.V."/>
            <person name="Spatafora J.W."/>
        </authorList>
    </citation>
    <scope>NUCLEOTIDE SEQUENCE [LARGE SCALE GENOMIC DNA]</scope>
    <source>
        <strain evidence="3 4">AM-OR11-056</strain>
    </source>
</reference>
<feature type="compositionally biased region" description="Basic and acidic residues" evidence="1">
    <location>
        <begin position="915"/>
        <end position="924"/>
    </location>
</feature>
<feature type="compositionally biased region" description="Low complexity" evidence="1">
    <location>
        <begin position="858"/>
        <end position="870"/>
    </location>
</feature>
<feature type="compositionally biased region" description="Low complexity" evidence="1">
    <location>
        <begin position="311"/>
        <end position="321"/>
    </location>
</feature>
<proteinExistence type="predicted"/>
<dbReference type="GO" id="GO:0046982">
    <property type="term" value="F:protein heterodimerization activity"/>
    <property type="evidence" value="ECO:0007669"/>
    <property type="project" value="InterPro"/>
</dbReference>
<feature type="compositionally biased region" description="Pro residues" evidence="1">
    <location>
        <begin position="2136"/>
        <end position="2150"/>
    </location>
</feature>
<feature type="compositionally biased region" description="Basic and acidic residues" evidence="1">
    <location>
        <begin position="1698"/>
        <end position="1712"/>
    </location>
</feature>
<dbReference type="InterPro" id="IPR013087">
    <property type="entry name" value="Znf_C2H2_type"/>
</dbReference>
<feature type="domain" description="C2H2-type" evidence="2">
    <location>
        <begin position="1145"/>
        <end position="1167"/>
    </location>
</feature>
<accession>A0A1J8Q2Q0</accession>
<feature type="region of interest" description="Disordered" evidence="1">
    <location>
        <begin position="1370"/>
        <end position="1392"/>
    </location>
</feature>
<feature type="compositionally biased region" description="Basic and acidic residues" evidence="1">
    <location>
        <begin position="1374"/>
        <end position="1392"/>
    </location>
</feature>
<dbReference type="Gene3D" id="3.30.160.60">
    <property type="entry name" value="Classic Zinc Finger"/>
    <property type="match status" value="1"/>
</dbReference>
<feature type="region of interest" description="Disordered" evidence="1">
    <location>
        <begin position="738"/>
        <end position="764"/>
    </location>
</feature>
<name>A0A1J8Q2Q0_9AGAM</name>
<feature type="compositionally biased region" description="Pro residues" evidence="1">
    <location>
        <begin position="1028"/>
        <end position="1039"/>
    </location>
</feature>
<feature type="compositionally biased region" description="Low complexity" evidence="1">
    <location>
        <begin position="994"/>
        <end position="1003"/>
    </location>
</feature>
<feature type="compositionally biased region" description="Low complexity" evidence="1">
    <location>
        <begin position="1894"/>
        <end position="1914"/>
    </location>
</feature>
<feature type="compositionally biased region" description="Polar residues" evidence="1">
    <location>
        <begin position="2105"/>
        <end position="2114"/>
    </location>
</feature>
<organism evidence="3 4">
    <name type="scientific">Rhizopogon vesiculosus</name>
    <dbReference type="NCBI Taxonomy" id="180088"/>
    <lineage>
        <taxon>Eukaryota</taxon>
        <taxon>Fungi</taxon>
        <taxon>Dikarya</taxon>
        <taxon>Basidiomycota</taxon>
        <taxon>Agaricomycotina</taxon>
        <taxon>Agaricomycetes</taxon>
        <taxon>Agaricomycetidae</taxon>
        <taxon>Boletales</taxon>
        <taxon>Suillineae</taxon>
        <taxon>Rhizopogonaceae</taxon>
        <taxon>Rhizopogon</taxon>
    </lineage>
</organism>
<feature type="region of interest" description="Disordered" evidence="1">
    <location>
        <begin position="2318"/>
        <end position="2346"/>
    </location>
</feature>
<evidence type="ECO:0000313" key="4">
    <source>
        <dbReference type="Proteomes" id="UP000183567"/>
    </source>
</evidence>
<feature type="region of interest" description="Disordered" evidence="1">
    <location>
        <begin position="1675"/>
        <end position="1732"/>
    </location>
</feature>
<feature type="compositionally biased region" description="Polar residues" evidence="1">
    <location>
        <begin position="214"/>
        <end position="230"/>
    </location>
</feature>
<dbReference type="EMBL" id="LVVM01006478">
    <property type="protein sequence ID" value="OJA08009.1"/>
    <property type="molecule type" value="Genomic_DNA"/>
</dbReference>
<feature type="region of interest" description="Disordered" evidence="1">
    <location>
        <begin position="280"/>
        <end position="321"/>
    </location>
</feature>
<feature type="compositionally biased region" description="Polar residues" evidence="1">
    <location>
        <begin position="520"/>
        <end position="555"/>
    </location>
</feature>
<dbReference type="PROSITE" id="PS00028">
    <property type="entry name" value="ZINC_FINGER_C2H2_1"/>
    <property type="match status" value="1"/>
</dbReference>
<feature type="compositionally biased region" description="Polar residues" evidence="1">
    <location>
        <begin position="1943"/>
        <end position="1969"/>
    </location>
</feature>
<feature type="region of interest" description="Disordered" evidence="1">
    <location>
        <begin position="416"/>
        <end position="437"/>
    </location>
</feature>
<feature type="compositionally biased region" description="Low complexity" evidence="1">
    <location>
        <begin position="165"/>
        <end position="176"/>
    </location>
</feature>
<keyword evidence="4" id="KW-1185">Reference proteome</keyword>
<feature type="compositionally biased region" description="Basic and acidic residues" evidence="1">
    <location>
        <begin position="1871"/>
        <end position="1880"/>
    </location>
</feature>
<dbReference type="Gene3D" id="1.10.20.10">
    <property type="entry name" value="Histone, subunit A"/>
    <property type="match status" value="1"/>
</dbReference>
<feature type="region of interest" description="Disordered" evidence="1">
    <location>
        <begin position="705"/>
        <end position="724"/>
    </location>
</feature>
<sequence length="2346" mass="254870">MDNGGQPNSNDFRALAPFSNNPLTREEYLLNKAKIDDAREKLAKMEMEMELQELARQGREAEQKLAKMRAAAASFPAGPSRSASDSSYYPHASYQEVPLTARIEGEVQDLPSNVQSSRPSAQVPLTYHDYQRNYPPPSWSSSSLYSRPLAHGRGHTFAVPNYQHSTPSSTPSYTYQKTSQTGQSYQQKRFGEEYWAQQSQKYMAELAAAGTRPQGETSSAGVSPQATLPSGTAIPQHAQRQTPLPTALSEAARAIPSIQRPASSSQVRPSLTGATLLSARPQQARVQHQTPLSSAPSEVQRPPSSSEVQTSLNDQSSSNNAAQSALTKQEFIRRFQIVCGHNAVLIRAFLSTYPVSVEWLTEAVSSVDPTKLEDASTVELLNEMRKCFKASPPQSTFSTSTSTNVCVPVVEDPSKTSATTIQPSSSPTDSPSIQQPTSLNTKEKYMVCFHEICRRAGADKAADFFLRNQFIVPQEWQQALVSSLTPELSTEMHAAWNRARRRLGETHRASSSAAKKSDAPSNNVPNNVTQQNRSQTTTPNLNEVVTQSAPTTTDSPKLVPAPPRPSVTRSTQVQSTSAQPSQTSTAPHRTTTAMFAASATQSTSAPTARVFVPTAQVSASTTKVSASTTQKAPLAPLTQPTIFTTWQQEPLTRIVEYQQEVANHYRPYNIRPPMSVPTADGKHVNYVYDPYLSKYTPRDIHVADGQAVPSNSSAPSRQHPPTVVPQTISAQIQATISIPPATPSRGPSGTATEGRTPQQANKSQLARDILRSLGIDELPAVAPEEESEEGAGVLDTLPATQETVQSQELAYEPSQVAHGTNRALPSTSDVPMEEQQPSHEAPQDTSLVLPPSDVSVEQGQQPQAAAQATQSPIKAITIDLTMDDETASTAPENNATLFISPPPAVAPVPSSTSTNRDELRRGVDEILSPKLPPLTAAPGAASVSMDQDELSRGVDGMSIAADMHRLEPGREDGHMDSGASFPDLDEPLLPVPKPAGSSSPAPSLRAQSYEQNEEAANEVLPLFLPSPSASPAPPAPLPPDTDDEVIVVETMLGGGPSSKRGSYSDILMSDDELSPTPPRIVRKKGQRAYVLVPPPSPGLRKAIKKRKLEESGIVSGSEEEEESKYNDFEKAFMVDCRFRMVERPCQWEGCDALMNSGENLYSHLKLHAQEASSKVNGISTAGMSCPRRFKSAAAMEKHLQKHSYLPLPCPIADCPDSFDEPSDAIQHEMRQRQESTVQLGMKQPPDPYVARTPAEMDPLPHIVPSYRTEARHIRHPRITPQRHSVIGPWVLHHIFSPVEQNQRKQNAPMKLRFPRRDAVPEDLNNLRARPDEYDFLASLSTPPTRTVRYDDLDSEGVSLALHEGLTLWDTVSDSDSRPTKSNHGDADPRKDMEIMMETRDEGAPRSVPVEDSMMPDGAIRTVDGMYSSQWTTGGAGEEEAVEMMTSLYIMFEPIPAHAPTFISSRSADVILSDIRPTKLTPDALNSINSLLDELLYTILNAARAFNPSRLRTTMHKVLPTTLGKEAILEAEMELRAYYQRTDTPAGSGSSGEDGVFNVQWACELLRLKCEAYSTLSDTDENSDAETRLKERMNADGVPPPKQEVLAPASLYLTAIIESVCEHILSNVGRVASRDSSRATANSQDLFIALCEDSTIYGFFKNMNVYGQIETLSKLPKPRRSKSFTREKLSGAISPAPSREGDVFRRDGSRKSSESSSIGPALMGSHHHSARSSIDKARAIKIFSGNGSRGSNDHPNGTDFVNGHRKTESLASANAMQSIHSGDRSPISPTFSDRSQEFDDMMRSGSTMKVSLTPDRLRTMETLNKDKARFNGRKTSLQSSSHKDSISTEVLVVPTASDQLKRPTRPSLRPVDSIHEHEEPITKPPPPTSRPRQLSAATVSGSSPPSSTRARSASSTDPMLKPTPYSPPRLPRSDLGSSLKLPNLTPSNVQQKRTKTFPQGSDTNSSQPPRTRTVARKRESLDLDDIMGGSDDGEEPEKLRSPPSHKGISASARDLIDFLAEGPPEPPMTSPTASSFLTPKKTGRLQRMISKITLNGNEKARSDNESGKSSPRRADYPTPTPLLPNKSQTNLSALANRPVPPRYPTDLSSATSMESRGSADNALSDHRDRKQSFSRKPAPPFEPKTLPPDPSIPTLAPNMGTADIGFPVPPVPVNFTVPVISKCVSENDTRSGRGSDESSSSGVVEAPALSTSESKPVTVQVPERSYSKGVLSQVPKRPGQSHPPSILPSIINHAHDMRRLLSHSTSAVECRLLVDIFLTRAGLLVDSSELQALVSTPIEPETAARESQMENAIVELFLGGDYDEESSEPPTQAAPAEPAEPAASAEP</sequence>
<dbReference type="Proteomes" id="UP000183567">
    <property type="component" value="Unassembled WGS sequence"/>
</dbReference>
<dbReference type="STRING" id="180088.A0A1J8Q2Q0"/>
<dbReference type="InterPro" id="IPR009072">
    <property type="entry name" value="Histone-fold"/>
</dbReference>
<feature type="compositionally biased region" description="Low complexity" evidence="1">
    <location>
        <begin position="2327"/>
        <end position="2346"/>
    </location>
</feature>
<feature type="region of interest" description="Disordered" evidence="1">
    <location>
        <begin position="898"/>
        <end position="950"/>
    </location>
</feature>
<gene>
    <name evidence="3" type="ORF">AZE42_01098</name>
</gene>
<evidence type="ECO:0000259" key="2">
    <source>
        <dbReference type="PROSITE" id="PS00028"/>
    </source>
</evidence>